<keyword evidence="8" id="KW-0443">Lipid metabolism</keyword>
<dbReference type="Gene3D" id="3.30.300.30">
    <property type="match status" value="1"/>
</dbReference>
<evidence type="ECO:0000259" key="13">
    <source>
        <dbReference type="Pfam" id="PF13193"/>
    </source>
</evidence>
<dbReference type="GeneID" id="20244355"/>
<dbReference type="FunFam" id="3.30.300.30:FF:000005">
    <property type="entry name" value="Acyl-coenzyme A synthetase ACSM5, mitochondrial"/>
    <property type="match status" value="1"/>
</dbReference>
<dbReference type="InterPro" id="IPR045851">
    <property type="entry name" value="AMP-bd_C_sf"/>
</dbReference>
<evidence type="ECO:0000313" key="14">
    <source>
        <dbReference type="EMBL" id="ESO84777.1"/>
    </source>
</evidence>
<evidence type="ECO:0000313" key="15">
    <source>
        <dbReference type="Proteomes" id="UP000030746"/>
    </source>
</evidence>
<dbReference type="OrthoDB" id="6614653at2759"/>
<dbReference type="InterPro" id="IPR051087">
    <property type="entry name" value="Mitochondrial_ACSM"/>
</dbReference>
<keyword evidence="3" id="KW-0436">Ligase</keyword>
<dbReference type="GO" id="GO:0006637">
    <property type="term" value="P:acyl-CoA metabolic process"/>
    <property type="evidence" value="ECO:0007669"/>
    <property type="project" value="TreeGrafter"/>
</dbReference>
<dbReference type="AlphaFoldDB" id="V3ZKG8"/>
<evidence type="ECO:0000256" key="5">
    <source>
        <dbReference type="ARBA" id="ARBA00022741"/>
    </source>
</evidence>
<dbReference type="CTD" id="20244355"/>
<dbReference type="KEGG" id="lgi:LOTGIDRAFT_179592"/>
<gene>
    <name evidence="14" type="ORF">LOTGIDRAFT_179592</name>
</gene>
<dbReference type="EC" id="6.2.1.2" evidence="10"/>
<evidence type="ECO:0000256" key="8">
    <source>
        <dbReference type="ARBA" id="ARBA00023098"/>
    </source>
</evidence>
<dbReference type="InterPro" id="IPR020845">
    <property type="entry name" value="AMP-binding_CS"/>
</dbReference>
<keyword evidence="4" id="KW-0479">Metal-binding</keyword>
<dbReference type="RefSeq" id="XP_009064578.1">
    <property type="nucleotide sequence ID" value="XM_009066330.1"/>
</dbReference>
<sequence length="552" mass="62308">MIMFLMLQVTGLGSRKGNKLPQKKLFSITGRRDISNPAFWWIDDHGYEKKFNFQDLSAESKRVADLLTKLGLKKGDKLLVILPRLPEWWFINLACIRTGIIISPCTTLLRANDIQKRLLSSKAKCIIADDPSSITVDQVLGDCPELKNKLLISSSENGTDDRKGWLNFKHLLKHCDGNFENIKTLSDDAMMLFFTSGTTGFPKMVEHTHATYGIGHKLTADYFLRVTDKDVIWNMSDTGWAKCAWSSLFAPWNNGACVFVHHTARFDPKAMLHNLCQYPITHLCTAPTAYRSLVKLPLSHYKFQALKYSFGAGEPVNPELKTEWFDGTGLDLYEGYGQTETTFICGTNYPEVKSRDGSMGKPPPGIDLQIVDDNGQVLDPGTEGNIAVRCKPNKPVGLFTCYLNDKERTDFVFKGDFYLTGDRGQMDGDGYFYFVGRADDVILSAGYRIGPFEVESALLEHPSVLESAVVSSPDKERGEVVKAFIILTEDYKQNDLTDLITELQNYVKSTTAPYKYPRKIEFVETLPKTVSGKIRRIELRNNEWKHHRQASS</sequence>
<keyword evidence="6" id="KW-0067">ATP-binding</keyword>
<evidence type="ECO:0000256" key="4">
    <source>
        <dbReference type="ARBA" id="ARBA00022723"/>
    </source>
</evidence>
<feature type="domain" description="AMP-binding enzyme C-terminal" evidence="13">
    <location>
        <begin position="453"/>
        <end position="533"/>
    </location>
</feature>
<keyword evidence="7" id="KW-0460">Magnesium</keyword>
<evidence type="ECO:0000256" key="2">
    <source>
        <dbReference type="ARBA" id="ARBA00006432"/>
    </source>
</evidence>
<evidence type="ECO:0000256" key="9">
    <source>
        <dbReference type="ARBA" id="ARBA00023128"/>
    </source>
</evidence>
<keyword evidence="15" id="KW-1185">Reference proteome</keyword>
<reference evidence="14" key="1">
    <citation type="journal article" date="2013" name="Nature">
        <title>Insights into bilaterian evolution from three spiralian genomes.</title>
        <authorList>
            <person name="Simakov O."/>
            <person name="Marletaz F."/>
            <person name="Cho S.J."/>
            <person name="Edsinger-Gonzales E."/>
            <person name="Havlak P."/>
            <person name="Hellsten U."/>
            <person name="Kuo D.H."/>
            <person name="Larsson T."/>
            <person name="Lv J."/>
            <person name="Arendt D."/>
            <person name="Savage R."/>
            <person name="Osoegawa K."/>
            <person name="de Jong P."/>
            <person name="Grimwood J."/>
            <person name="Chapman J.A."/>
            <person name="Shapiro H."/>
            <person name="Aerts A."/>
            <person name="Otillar R.P."/>
            <person name="Terry A.Y."/>
            <person name="Boore J.L."/>
            <person name="Grigoriev I.V."/>
            <person name="Lindberg D.R."/>
            <person name="Seaver E.C."/>
            <person name="Weisblat D.A."/>
            <person name="Putnam N.H."/>
            <person name="Rokhsar D.S."/>
        </authorList>
    </citation>
    <scope>NUCLEOTIDE SEQUENCE [LARGE SCALE GENOMIC DNA]</scope>
</reference>
<dbReference type="Proteomes" id="UP000030746">
    <property type="component" value="Unassembled WGS sequence"/>
</dbReference>
<dbReference type="GO" id="GO:0004321">
    <property type="term" value="F:fatty-acyl-CoA synthase activity"/>
    <property type="evidence" value="ECO:0007669"/>
    <property type="project" value="TreeGrafter"/>
</dbReference>
<evidence type="ECO:0000256" key="7">
    <source>
        <dbReference type="ARBA" id="ARBA00022842"/>
    </source>
</evidence>
<dbReference type="Pfam" id="PF00501">
    <property type="entry name" value="AMP-binding"/>
    <property type="match status" value="1"/>
</dbReference>
<dbReference type="PANTHER" id="PTHR43605:SF10">
    <property type="entry name" value="ACYL-COA SYNTHETASE MEDIUM CHAIN FAMILY MEMBER 3"/>
    <property type="match status" value="1"/>
</dbReference>
<dbReference type="Pfam" id="PF13193">
    <property type="entry name" value="AMP-binding_C"/>
    <property type="match status" value="1"/>
</dbReference>
<keyword evidence="9" id="KW-0496">Mitochondrion</keyword>
<dbReference type="InterPro" id="IPR042099">
    <property type="entry name" value="ANL_N_sf"/>
</dbReference>
<keyword evidence="5" id="KW-0547">Nucleotide-binding</keyword>
<feature type="domain" description="AMP-dependent synthetase/ligase" evidence="12">
    <location>
        <begin position="46"/>
        <end position="389"/>
    </location>
</feature>
<evidence type="ECO:0000256" key="1">
    <source>
        <dbReference type="ARBA" id="ARBA00004173"/>
    </source>
</evidence>
<evidence type="ECO:0000259" key="12">
    <source>
        <dbReference type="Pfam" id="PF00501"/>
    </source>
</evidence>
<comment type="similarity">
    <text evidence="2">Belongs to the ATP-dependent AMP-binding enzyme family.</text>
</comment>
<comment type="catalytic activity">
    <reaction evidence="11">
        <text>a medium-chain fatty acid + ATP + CoA = a medium-chain fatty acyl-CoA + AMP + diphosphate</text>
        <dbReference type="Rhea" id="RHEA:48340"/>
        <dbReference type="ChEBI" id="CHEBI:30616"/>
        <dbReference type="ChEBI" id="CHEBI:33019"/>
        <dbReference type="ChEBI" id="CHEBI:57287"/>
        <dbReference type="ChEBI" id="CHEBI:59558"/>
        <dbReference type="ChEBI" id="CHEBI:90546"/>
        <dbReference type="ChEBI" id="CHEBI:456215"/>
        <dbReference type="EC" id="6.2.1.2"/>
    </reaction>
    <physiologicalReaction direction="left-to-right" evidence="11">
        <dbReference type="Rhea" id="RHEA:48341"/>
    </physiologicalReaction>
</comment>
<dbReference type="HOGENOM" id="CLU_000022_59_10_1"/>
<dbReference type="STRING" id="225164.V3ZKG8"/>
<dbReference type="PANTHER" id="PTHR43605">
    <property type="entry name" value="ACYL-COENZYME A SYNTHETASE"/>
    <property type="match status" value="1"/>
</dbReference>
<dbReference type="GO" id="GO:0005524">
    <property type="term" value="F:ATP binding"/>
    <property type="evidence" value="ECO:0007669"/>
    <property type="project" value="UniProtKB-KW"/>
</dbReference>
<evidence type="ECO:0000256" key="11">
    <source>
        <dbReference type="ARBA" id="ARBA00048477"/>
    </source>
</evidence>
<accession>V3ZKG8</accession>
<dbReference type="GO" id="GO:0005759">
    <property type="term" value="C:mitochondrial matrix"/>
    <property type="evidence" value="ECO:0007669"/>
    <property type="project" value="TreeGrafter"/>
</dbReference>
<evidence type="ECO:0000256" key="10">
    <source>
        <dbReference type="ARBA" id="ARBA00039009"/>
    </source>
</evidence>
<dbReference type="OMA" id="HAWSNLF"/>
<dbReference type="PROSITE" id="PS00455">
    <property type="entry name" value="AMP_BINDING"/>
    <property type="match status" value="1"/>
</dbReference>
<name>V3ZKG8_LOTGI</name>
<dbReference type="InterPro" id="IPR025110">
    <property type="entry name" value="AMP-bd_C"/>
</dbReference>
<dbReference type="EMBL" id="KB203412">
    <property type="protein sequence ID" value="ESO84777.1"/>
    <property type="molecule type" value="Genomic_DNA"/>
</dbReference>
<protein>
    <recommendedName>
        <fullName evidence="10">medium-chain acyl-CoA ligase</fullName>
        <ecNumber evidence="10">6.2.1.2</ecNumber>
    </recommendedName>
</protein>
<dbReference type="InterPro" id="IPR000873">
    <property type="entry name" value="AMP-dep_synth/lig_dom"/>
</dbReference>
<dbReference type="SUPFAM" id="SSF56801">
    <property type="entry name" value="Acetyl-CoA synthetase-like"/>
    <property type="match status" value="1"/>
</dbReference>
<dbReference type="GO" id="GO:0031956">
    <property type="term" value="F:medium-chain fatty acid-CoA ligase activity"/>
    <property type="evidence" value="ECO:0007669"/>
    <property type="project" value="UniProtKB-EC"/>
</dbReference>
<dbReference type="GO" id="GO:0046872">
    <property type="term" value="F:metal ion binding"/>
    <property type="evidence" value="ECO:0007669"/>
    <property type="project" value="UniProtKB-KW"/>
</dbReference>
<evidence type="ECO:0000256" key="6">
    <source>
        <dbReference type="ARBA" id="ARBA00022840"/>
    </source>
</evidence>
<dbReference type="Gene3D" id="3.40.50.12780">
    <property type="entry name" value="N-terminal domain of ligase-like"/>
    <property type="match status" value="1"/>
</dbReference>
<dbReference type="FunFam" id="3.40.50.12780:FF:000007">
    <property type="entry name" value="Acyl-coenzyme A synthetase ACSM2A, mitochondrial"/>
    <property type="match status" value="1"/>
</dbReference>
<evidence type="ECO:0000256" key="3">
    <source>
        <dbReference type="ARBA" id="ARBA00022598"/>
    </source>
</evidence>
<dbReference type="GO" id="GO:0006633">
    <property type="term" value="P:fatty acid biosynthetic process"/>
    <property type="evidence" value="ECO:0007669"/>
    <property type="project" value="TreeGrafter"/>
</dbReference>
<proteinExistence type="inferred from homology"/>
<organism evidence="14 15">
    <name type="scientific">Lottia gigantea</name>
    <name type="common">Giant owl limpet</name>
    <dbReference type="NCBI Taxonomy" id="225164"/>
    <lineage>
        <taxon>Eukaryota</taxon>
        <taxon>Metazoa</taxon>
        <taxon>Spiralia</taxon>
        <taxon>Lophotrochozoa</taxon>
        <taxon>Mollusca</taxon>
        <taxon>Gastropoda</taxon>
        <taxon>Patellogastropoda</taxon>
        <taxon>Lottioidea</taxon>
        <taxon>Lottiidae</taxon>
        <taxon>Lottia</taxon>
    </lineage>
</organism>
<comment type="subcellular location">
    <subcellularLocation>
        <location evidence="1">Mitochondrion</location>
    </subcellularLocation>
</comment>